<dbReference type="AlphaFoldDB" id="A0A4D9E885"/>
<evidence type="ECO:0000313" key="2">
    <source>
        <dbReference type="Proteomes" id="UP000297703"/>
    </source>
</evidence>
<organism evidence="1 2">
    <name type="scientific">Platysternon megacephalum</name>
    <name type="common">big-headed turtle</name>
    <dbReference type="NCBI Taxonomy" id="55544"/>
    <lineage>
        <taxon>Eukaryota</taxon>
        <taxon>Metazoa</taxon>
        <taxon>Chordata</taxon>
        <taxon>Craniata</taxon>
        <taxon>Vertebrata</taxon>
        <taxon>Euteleostomi</taxon>
        <taxon>Archelosauria</taxon>
        <taxon>Testudinata</taxon>
        <taxon>Testudines</taxon>
        <taxon>Cryptodira</taxon>
        <taxon>Durocryptodira</taxon>
        <taxon>Testudinoidea</taxon>
        <taxon>Platysternidae</taxon>
        <taxon>Platysternon</taxon>
    </lineage>
</organism>
<protein>
    <submittedName>
        <fullName evidence="1">SET and MYND domain-containing protein 5</fullName>
    </submittedName>
</protein>
<keyword evidence="2" id="KW-1185">Reference proteome</keyword>
<reference evidence="1 2" key="1">
    <citation type="submission" date="2019-04" db="EMBL/GenBank/DDBJ databases">
        <title>Draft genome of the big-headed turtle Platysternon megacephalum.</title>
        <authorList>
            <person name="Gong S."/>
        </authorList>
    </citation>
    <scope>NUCLEOTIDE SEQUENCE [LARGE SCALE GENOMIC DNA]</scope>
    <source>
        <strain evidence="1">DO16091913</strain>
        <tissue evidence="1">Muscle</tissue>
    </source>
</reference>
<gene>
    <name evidence="1" type="ORF">DR999_PMT11196</name>
</gene>
<dbReference type="EMBL" id="QXTE01000102">
    <property type="protein sequence ID" value="TFK06087.1"/>
    <property type="molecule type" value="Genomic_DNA"/>
</dbReference>
<comment type="caution">
    <text evidence="1">The sequence shown here is derived from an EMBL/GenBank/DDBJ whole genome shotgun (WGS) entry which is preliminary data.</text>
</comment>
<proteinExistence type="predicted"/>
<reference evidence="1 2" key="2">
    <citation type="submission" date="2019-04" db="EMBL/GenBank/DDBJ databases">
        <title>The genome sequence of big-headed turtle.</title>
        <authorList>
            <person name="Gong S."/>
        </authorList>
    </citation>
    <scope>NUCLEOTIDE SEQUENCE [LARGE SCALE GENOMIC DNA]</scope>
    <source>
        <strain evidence="1">DO16091913</strain>
        <tissue evidence="1">Muscle</tissue>
    </source>
</reference>
<dbReference type="Proteomes" id="UP000297703">
    <property type="component" value="Unassembled WGS sequence"/>
</dbReference>
<accession>A0A4D9E885</accession>
<evidence type="ECO:0000313" key="1">
    <source>
        <dbReference type="EMBL" id="TFK06087.1"/>
    </source>
</evidence>
<sequence>MHPNCGTTYLRAPCSHFCLSKRKGAPAPRGKRSPMLLPNSVRGDFPAAAPVTLGRLALLPGGQKVPCHHPCFRQWKGGSPCYCLGVMPWEALCHCVPRSPVSLNPALGTICGEVYNAL</sequence>
<name>A0A4D9E885_9SAUR</name>